<proteinExistence type="predicted"/>
<dbReference type="Proteomes" id="UP000248329">
    <property type="component" value="Unassembled WGS sequence"/>
</dbReference>
<organism evidence="1 2">
    <name type="scientific">Candidatus Methanogaster sp</name>
    <dbReference type="NCBI Taxonomy" id="3386292"/>
    <lineage>
        <taxon>Archaea</taxon>
        <taxon>Methanobacteriati</taxon>
        <taxon>Methanobacteriota</taxon>
        <taxon>Stenosarchaea group</taxon>
        <taxon>Methanomicrobia</taxon>
        <taxon>Methanosarcinales</taxon>
        <taxon>ANME-2 cluster</taxon>
        <taxon>Candidatus Methanogasteraceae</taxon>
        <taxon>Candidatus Methanogaster</taxon>
    </lineage>
</organism>
<evidence type="ECO:0000313" key="1">
    <source>
        <dbReference type="EMBL" id="PXF56861.1"/>
    </source>
</evidence>
<dbReference type="EMBL" id="PQXF01000080">
    <property type="protein sequence ID" value="PXF56861.1"/>
    <property type="molecule type" value="Genomic_DNA"/>
</dbReference>
<sequence>MRRSRSRFISISYLSVLRILASEGAGADVFSDGELYAELLAGIPRFRVASGHAPLSDSSVGHVPSCTCNATYDINQAWGQLASQGEYPYRGGICGVIRETITLNLLNFSLILCFAHRNRLFLDLLSLYRL</sequence>
<name>A0AC61KYG0_9EURY</name>
<protein>
    <submittedName>
        <fullName evidence="1">Uncharacterized protein</fullName>
    </submittedName>
</protein>
<gene>
    <name evidence="1" type="ORF">C4B59_16215</name>
</gene>
<accession>A0AC61KYG0</accession>
<comment type="caution">
    <text evidence="1">The sequence shown here is derived from an EMBL/GenBank/DDBJ whole genome shotgun (WGS) entry which is preliminary data.</text>
</comment>
<evidence type="ECO:0000313" key="2">
    <source>
        <dbReference type="Proteomes" id="UP000248329"/>
    </source>
</evidence>
<reference evidence="1" key="1">
    <citation type="submission" date="2018-01" db="EMBL/GenBank/DDBJ databases">
        <authorList>
            <person name="Krukenberg V."/>
        </authorList>
    </citation>
    <scope>NUCLEOTIDE SEQUENCE</scope>
    <source>
        <strain evidence="1">E20ANME2</strain>
    </source>
</reference>